<sequence length="184" mass="19607">MPHNCDCGKTPQDAPSAQPPKGGRFKRGSGRSRDRGFSDTAIAATTAMGCGATTSRVAPQVQDEPPKVVANFHHKEASAKVAPASETSPAQAKRAIQTGTETSLEVAGAPMRPASVSSQATAPSSRSAVKSFMRLFRAYHMEGSDAEAPRSVPQYAPWLGEYRARSWLAGLQGHESQRERKVES</sequence>
<feature type="region of interest" description="Disordered" evidence="1">
    <location>
        <begin position="1"/>
        <end position="42"/>
    </location>
</feature>
<feature type="region of interest" description="Disordered" evidence="1">
    <location>
        <begin position="74"/>
        <end position="100"/>
    </location>
</feature>
<reference evidence="2 3" key="1">
    <citation type="submission" date="2016-02" db="EMBL/GenBank/DDBJ databases">
        <title>Genome analysis of coral dinoflagellate symbionts highlights evolutionary adaptations to a symbiotic lifestyle.</title>
        <authorList>
            <person name="Aranda M."/>
            <person name="Li Y."/>
            <person name="Liew Y.J."/>
            <person name="Baumgarten S."/>
            <person name="Simakov O."/>
            <person name="Wilson M."/>
            <person name="Piel J."/>
            <person name="Ashoor H."/>
            <person name="Bougouffa S."/>
            <person name="Bajic V.B."/>
            <person name="Ryu T."/>
            <person name="Ravasi T."/>
            <person name="Bayer T."/>
            <person name="Micklem G."/>
            <person name="Kim H."/>
            <person name="Bhak J."/>
            <person name="Lajeunesse T.C."/>
            <person name="Voolstra C.R."/>
        </authorList>
    </citation>
    <scope>NUCLEOTIDE SEQUENCE [LARGE SCALE GENOMIC DNA]</scope>
    <source>
        <strain evidence="2 3">CCMP2467</strain>
    </source>
</reference>
<protein>
    <submittedName>
        <fullName evidence="2">Uncharacterized protein</fullName>
    </submittedName>
</protein>
<gene>
    <name evidence="2" type="ORF">AK812_SmicGene14862</name>
</gene>
<proteinExistence type="predicted"/>
<dbReference type="Proteomes" id="UP000186817">
    <property type="component" value="Unassembled WGS sequence"/>
</dbReference>
<evidence type="ECO:0000313" key="3">
    <source>
        <dbReference type="Proteomes" id="UP000186817"/>
    </source>
</evidence>
<organism evidence="2 3">
    <name type="scientific">Symbiodinium microadriaticum</name>
    <name type="common">Dinoflagellate</name>
    <name type="synonym">Zooxanthella microadriatica</name>
    <dbReference type="NCBI Taxonomy" id="2951"/>
    <lineage>
        <taxon>Eukaryota</taxon>
        <taxon>Sar</taxon>
        <taxon>Alveolata</taxon>
        <taxon>Dinophyceae</taxon>
        <taxon>Suessiales</taxon>
        <taxon>Symbiodiniaceae</taxon>
        <taxon>Symbiodinium</taxon>
    </lineage>
</organism>
<evidence type="ECO:0000256" key="1">
    <source>
        <dbReference type="SAM" id="MobiDB-lite"/>
    </source>
</evidence>
<accession>A0A1Q9E4H8</accession>
<comment type="caution">
    <text evidence="2">The sequence shown here is derived from an EMBL/GenBank/DDBJ whole genome shotgun (WGS) entry which is preliminary data.</text>
</comment>
<dbReference type="EMBL" id="LSRX01000267">
    <property type="protein sequence ID" value="OLQ02299.1"/>
    <property type="molecule type" value="Genomic_DNA"/>
</dbReference>
<name>A0A1Q9E4H8_SYMMI</name>
<evidence type="ECO:0000313" key="2">
    <source>
        <dbReference type="EMBL" id="OLQ02299.1"/>
    </source>
</evidence>
<keyword evidence="3" id="KW-1185">Reference proteome</keyword>
<dbReference type="AlphaFoldDB" id="A0A1Q9E4H8"/>